<dbReference type="GeneID" id="70233679"/>
<evidence type="ECO:0000313" key="1">
    <source>
        <dbReference type="EMBL" id="KAH3667958.1"/>
    </source>
</evidence>
<gene>
    <name evidence="1" type="ORF">OGAPHI_001712</name>
</gene>
<name>A0A9P8P905_9ASCO</name>
<dbReference type="RefSeq" id="XP_046062372.1">
    <property type="nucleotide sequence ID" value="XM_046202503.1"/>
</dbReference>
<evidence type="ECO:0000313" key="2">
    <source>
        <dbReference type="Proteomes" id="UP000769157"/>
    </source>
</evidence>
<reference evidence="1" key="2">
    <citation type="submission" date="2021-01" db="EMBL/GenBank/DDBJ databases">
        <authorList>
            <person name="Schikora-Tamarit M.A."/>
        </authorList>
    </citation>
    <scope>NUCLEOTIDE SEQUENCE</scope>
    <source>
        <strain evidence="1">CBS6075</strain>
    </source>
</reference>
<dbReference type="Proteomes" id="UP000769157">
    <property type="component" value="Unassembled WGS sequence"/>
</dbReference>
<dbReference type="EMBL" id="JAEUBE010000158">
    <property type="protein sequence ID" value="KAH3667958.1"/>
    <property type="molecule type" value="Genomic_DNA"/>
</dbReference>
<dbReference type="AlphaFoldDB" id="A0A9P8P905"/>
<comment type="caution">
    <text evidence="1">The sequence shown here is derived from an EMBL/GenBank/DDBJ whole genome shotgun (WGS) entry which is preliminary data.</text>
</comment>
<accession>A0A9P8P905</accession>
<protein>
    <submittedName>
        <fullName evidence="1">Uncharacterized protein</fullName>
    </submittedName>
</protein>
<reference evidence="1" key="1">
    <citation type="journal article" date="2021" name="Open Biol.">
        <title>Shared evolutionary footprints suggest mitochondrial oxidative damage underlies multiple complex I losses in fungi.</title>
        <authorList>
            <person name="Schikora-Tamarit M.A."/>
            <person name="Marcet-Houben M."/>
            <person name="Nosek J."/>
            <person name="Gabaldon T."/>
        </authorList>
    </citation>
    <scope>NUCLEOTIDE SEQUENCE</scope>
    <source>
        <strain evidence="1">CBS6075</strain>
    </source>
</reference>
<sequence>MPASVNLFLVVSGRISNPSGSGPKCLVSLELRPTARSLDDLIRFSISLSTGIAWSLSVVVVDDIAILPKLRAISHPLYLFNTVATSQCTWLDSYYLLWRSAAKPLTLKDSTTVISNPDQL</sequence>
<organism evidence="1 2">
    <name type="scientific">Ogataea philodendri</name>
    <dbReference type="NCBI Taxonomy" id="1378263"/>
    <lineage>
        <taxon>Eukaryota</taxon>
        <taxon>Fungi</taxon>
        <taxon>Dikarya</taxon>
        <taxon>Ascomycota</taxon>
        <taxon>Saccharomycotina</taxon>
        <taxon>Pichiomycetes</taxon>
        <taxon>Pichiales</taxon>
        <taxon>Pichiaceae</taxon>
        <taxon>Ogataea</taxon>
    </lineage>
</organism>
<proteinExistence type="predicted"/>
<keyword evidence="2" id="KW-1185">Reference proteome</keyword>